<reference evidence="11" key="1">
    <citation type="submission" date="2025-08" db="UniProtKB">
        <authorList>
            <consortium name="RefSeq"/>
        </authorList>
    </citation>
    <scope>IDENTIFICATION</scope>
    <source>
        <tissue evidence="11">Whole larvae</tissue>
    </source>
</reference>
<evidence type="ECO:0000313" key="10">
    <source>
        <dbReference type="Proteomes" id="UP001652740"/>
    </source>
</evidence>
<dbReference type="SMART" id="SM00355">
    <property type="entry name" value="ZnF_C2H2"/>
    <property type="match status" value="7"/>
</dbReference>
<dbReference type="PROSITE" id="PS00028">
    <property type="entry name" value="ZINC_FINGER_C2H2_1"/>
    <property type="match status" value="4"/>
</dbReference>
<feature type="domain" description="C2H2-type" evidence="9">
    <location>
        <begin position="553"/>
        <end position="580"/>
    </location>
</feature>
<gene>
    <name evidence="11" type="primary">LOC113513135</name>
</gene>
<dbReference type="PROSITE" id="PS50157">
    <property type="entry name" value="ZINC_FINGER_C2H2_2"/>
    <property type="match status" value="5"/>
</dbReference>
<feature type="domain" description="C2H2-type" evidence="9">
    <location>
        <begin position="609"/>
        <end position="636"/>
    </location>
</feature>
<evidence type="ECO:0000256" key="5">
    <source>
        <dbReference type="ARBA" id="ARBA00023242"/>
    </source>
</evidence>
<evidence type="ECO:0000256" key="1">
    <source>
        <dbReference type="ARBA" id="ARBA00022723"/>
    </source>
</evidence>
<evidence type="ECO:0000259" key="9">
    <source>
        <dbReference type="PROSITE" id="PS50157"/>
    </source>
</evidence>
<feature type="domain" description="C2H2-type" evidence="9">
    <location>
        <begin position="637"/>
        <end position="664"/>
    </location>
</feature>
<keyword evidence="4" id="KW-0862">Zinc</keyword>
<feature type="domain" description="C2H2-type" evidence="9">
    <location>
        <begin position="581"/>
        <end position="608"/>
    </location>
</feature>
<dbReference type="InterPro" id="IPR013087">
    <property type="entry name" value="Znf_C2H2_type"/>
</dbReference>
<dbReference type="Gene3D" id="3.30.160.60">
    <property type="entry name" value="Classic Zinc Finger"/>
    <property type="match status" value="5"/>
</dbReference>
<comment type="similarity">
    <text evidence="6">Belongs to the snail C2H2-type zinc-finger protein family.</text>
</comment>
<proteinExistence type="inferred from homology"/>
<sequence length="767" mass="88840">MDFVKREDQHVLDEENYKASKYADILQKPFQLEAPDQHTPISMEQLHQVMQTSLNTSLVHNFQLPLSPRQMSTLMLKTNHLGRNLNFNEIPGYLQRNFPEVDLVHNLANELPQNLRHEDLIINRNLDISLARNLSNELELQNGLAQTLVQNLNEQDLRISEVLQQNMRHEIPHDLNHELDLSHHLNRNIDPEILVQESRRTPIVQCAQDSQLLEQNFSQALEQNLAQRLDHNLVQRLDQNLAQRLDQNLAQRLEQNLAQRFDQNLVQRLDQTLVQRLDQAIAHRIGQRLVVTGNVHEDQNVDGDHLLPMPFQIKSEQEDDSYFYDNMSQGLPNVNGLNGQVHSDTAQGSQAIHQDSQIYAVYNNQIQNVPALNATDLYSRPQNYAQNYITNVTRDNPQNLVVNRQFENGSPYEEELKKTRQNENGGKNDSTKIEEPKENLKPTDQNKIFYAEYNPNAQYTDNNEKNENDSSVQNKLSTEDLSMDIIKGEYTCYKCNVIFPSKRLLKQHSKNCLEDSEQSEKLGKFGCSQCSYRCQSPAILKIHERTHTGEKPFSCTFCPYKSGQKNNVAKHILVHMKEKPFKCQYCEYRCAQKNNLVVHERTHTGYKPFACPYCEYRTVQKPNLVKHMYLHTDQKPFSCDLCSYRCVQKTNLTKHKQRHLNEKDGDNVDIKSQVKSYRSRQKSVKCPHCSYKCVQKASLEKHIAFKHPDCPPDPEIPEEGLNLMKNDNENEAIQNLSVRKGDQVNNTCYTPAFLDVVKKNELVGKNL</sequence>
<evidence type="ECO:0000256" key="4">
    <source>
        <dbReference type="ARBA" id="ARBA00022833"/>
    </source>
</evidence>
<evidence type="ECO:0000256" key="6">
    <source>
        <dbReference type="ARBA" id="ARBA00037948"/>
    </source>
</evidence>
<keyword evidence="3 7" id="KW-0863">Zinc-finger</keyword>
<accession>A0ABM3MD96</accession>
<evidence type="ECO:0000256" key="3">
    <source>
        <dbReference type="ARBA" id="ARBA00022771"/>
    </source>
</evidence>
<dbReference type="InterPro" id="IPR036236">
    <property type="entry name" value="Znf_C2H2_sf"/>
</dbReference>
<feature type="domain" description="C2H2-type" evidence="9">
    <location>
        <begin position="525"/>
        <end position="552"/>
    </location>
</feature>
<keyword evidence="10" id="KW-1185">Reference proteome</keyword>
<protein>
    <submittedName>
        <fullName evidence="11">Zinc finger protein 334-like</fullName>
    </submittedName>
</protein>
<evidence type="ECO:0000256" key="2">
    <source>
        <dbReference type="ARBA" id="ARBA00022737"/>
    </source>
</evidence>
<organism evidence="10 11">
    <name type="scientific">Galleria mellonella</name>
    <name type="common">Greater wax moth</name>
    <dbReference type="NCBI Taxonomy" id="7137"/>
    <lineage>
        <taxon>Eukaryota</taxon>
        <taxon>Metazoa</taxon>
        <taxon>Ecdysozoa</taxon>
        <taxon>Arthropoda</taxon>
        <taxon>Hexapoda</taxon>
        <taxon>Insecta</taxon>
        <taxon>Pterygota</taxon>
        <taxon>Neoptera</taxon>
        <taxon>Endopterygota</taxon>
        <taxon>Lepidoptera</taxon>
        <taxon>Glossata</taxon>
        <taxon>Ditrysia</taxon>
        <taxon>Pyraloidea</taxon>
        <taxon>Pyralidae</taxon>
        <taxon>Galleriinae</taxon>
        <taxon>Galleria</taxon>
    </lineage>
</organism>
<dbReference type="PANTHER" id="PTHR24388">
    <property type="entry name" value="ZINC FINGER PROTEIN"/>
    <property type="match status" value="1"/>
</dbReference>
<keyword evidence="5" id="KW-0539">Nucleus</keyword>
<keyword evidence="2" id="KW-0677">Repeat</keyword>
<dbReference type="SUPFAM" id="SSF57667">
    <property type="entry name" value="beta-beta-alpha zinc fingers"/>
    <property type="match status" value="3"/>
</dbReference>
<name>A0ABM3MD96_GALME</name>
<dbReference type="RefSeq" id="XP_052749085.1">
    <property type="nucleotide sequence ID" value="XM_052893125.1"/>
</dbReference>
<dbReference type="Proteomes" id="UP001652740">
    <property type="component" value="Unplaced"/>
</dbReference>
<evidence type="ECO:0000313" key="11">
    <source>
        <dbReference type="RefSeq" id="XP_052749085.1"/>
    </source>
</evidence>
<feature type="compositionally biased region" description="Basic and acidic residues" evidence="8">
    <location>
        <begin position="429"/>
        <end position="441"/>
    </location>
</feature>
<feature type="region of interest" description="Disordered" evidence="8">
    <location>
        <begin position="406"/>
        <end position="445"/>
    </location>
</feature>
<evidence type="ECO:0000256" key="7">
    <source>
        <dbReference type="PROSITE-ProRule" id="PRU00042"/>
    </source>
</evidence>
<dbReference type="GeneID" id="113513135"/>
<evidence type="ECO:0000256" key="8">
    <source>
        <dbReference type="SAM" id="MobiDB-lite"/>
    </source>
</evidence>
<dbReference type="InterPro" id="IPR050527">
    <property type="entry name" value="Snail/Krueppel_Znf"/>
</dbReference>
<keyword evidence="1" id="KW-0479">Metal-binding</keyword>
<dbReference type="PANTHER" id="PTHR24388:SF53">
    <property type="entry name" value="CHORION TRANSCRIPTION FACTOR CF2-RELATED"/>
    <property type="match status" value="1"/>
</dbReference>